<gene>
    <name evidence="1" type="ORF">APZ42_001153</name>
</gene>
<dbReference type="EMBL" id="LRGB01005624">
    <property type="protein sequence ID" value="KZS01982.1"/>
    <property type="molecule type" value="Genomic_DNA"/>
</dbReference>
<feature type="non-terminal residue" evidence="1">
    <location>
        <position position="1"/>
    </location>
</feature>
<name>A0A164J533_9CRUS</name>
<accession>A0A164J533</accession>
<evidence type="ECO:0000313" key="1">
    <source>
        <dbReference type="EMBL" id="KZS01982.1"/>
    </source>
</evidence>
<sequence length="120" mass="14302">IDVDSYKENVKKLLELHRKMGCSESINILLKLTFEGRRKIILDGEYTDIYDIMKRHCPVLNQANYLHVEFEMYVGKEVREFMAKWSEYVPLILKVAKKSALNNEKIRKLVDFYRRTSDIN</sequence>
<feature type="non-terminal residue" evidence="1">
    <location>
        <position position="120"/>
    </location>
</feature>
<organism evidence="1 2">
    <name type="scientific">Daphnia magna</name>
    <dbReference type="NCBI Taxonomy" id="35525"/>
    <lineage>
        <taxon>Eukaryota</taxon>
        <taxon>Metazoa</taxon>
        <taxon>Ecdysozoa</taxon>
        <taxon>Arthropoda</taxon>
        <taxon>Crustacea</taxon>
        <taxon>Branchiopoda</taxon>
        <taxon>Diplostraca</taxon>
        <taxon>Cladocera</taxon>
        <taxon>Anomopoda</taxon>
        <taxon>Daphniidae</taxon>
        <taxon>Daphnia</taxon>
    </lineage>
</organism>
<dbReference type="Proteomes" id="UP000076858">
    <property type="component" value="Unassembled WGS sequence"/>
</dbReference>
<comment type="caution">
    <text evidence="1">The sequence shown here is derived from an EMBL/GenBank/DDBJ whole genome shotgun (WGS) entry which is preliminary data.</text>
</comment>
<evidence type="ECO:0000313" key="2">
    <source>
        <dbReference type="Proteomes" id="UP000076858"/>
    </source>
</evidence>
<keyword evidence="2" id="KW-1185">Reference proteome</keyword>
<proteinExistence type="predicted"/>
<reference evidence="1 2" key="1">
    <citation type="submission" date="2016-03" db="EMBL/GenBank/DDBJ databases">
        <title>EvidentialGene: Evidence-directed Construction of Genes on Genomes.</title>
        <authorList>
            <person name="Gilbert D.G."/>
            <person name="Choi J.-H."/>
            <person name="Mockaitis K."/>
            <person name="Colbourne J."/>
            <person name="Pfrender M."/>
        </authorList>
    </citation>
    <scope>NUCLEOTIDE SEQUENCE [LARGE SCALE GENOMIC DNA]</scope>
    <source>
        <strain evidence="1 2">Xinb3</strain>
        <tissue evidence="1">Complete organism</tissue>
    </source>
</reference>
<protein>
    <submittedName>
        <fullName evidence="1">Uncharacterized protein</fullName>
    </submittedName>
</protein>
<dbReference type="AlphaFoldDB" id="A0A164J533"/>